<evidence type="ECO:0000313" key="2">
    <source>
        <dbReference type="Proteomes" id="UP000321532"/>
    </source>
</evidence>
<comment type="caution">
    <text evidence="1">The sequence shown here is derived from an EMBL/GenBank/DDBJ whole genome shotgun (WGS) entry which is preliminary data.</text>
</comment>
<keyword evidence="2" id="KW-1185">Reference proteome</keyword>
<dbReference type="RefSeq" id="WP_170252659.1">
    <property type="nucleotide sequence ID" value="NZ_BJYS01000040.1"/>
</dbReference>
<sequence>MEDYITEIFASCLGEDEVFRNRFLQLLHLEDKNTGSFHIDTQCVYAEEGKRTDLEINLGHSFIIVENKVGSSEGPNQLDAYAKLLAQRGHEKKLLLFLTANREDKDYVFPKGISFQQLRWHDVGACINETCNTITQELKKFLKAKKLIMEKINYQDLVTFQSFFGLRRKFNDVLNDVSRLYTRKGMHRWNIYQPTIRNNEYVSLFTYGKDVNVALGYGNWWGEHPCIFVRVWISHKKDITGIKAKKIHESLEGKSWDLIANQRDGYSVENKSPLIGFLQLKENQRAAIIDFFERCIDDLAEIKPDHSDIFNTSEKPVITEASE</sequence>
<name>A0A512B3L4_9BACT</name>
<dbReference type="Proteomes" id="UP000321532">
    <property type="component" value="Unassembled WGS sequence"/>
</dbReference>
<dbReference type="AlphaFoldDB" id="A0A512B3L4"/>
<protein>
    <recommendedName>
        <fullName evidence="3">PD-(D/E)XK nuclease superfamily protein</fullName>
    </recommendedName>
</protein>
<evidence type="ECO:0008006" key="3">
    <source>
        <dbReference type="Google" id="ProtNLM"/>
    </source>
</evidence>
<accession>A0A512B3L4</accession>
<dbReference type="InterPro" id="IPR029470">
    <property type="entry name" value="PDDEXK_4"/>
</dbReference>
<organism evidence="1 2">
    <name type="scientific">Adhaeribacter aerolatus</name>
    <dbReference type="NCBI Taxonomy" id="670289"/>
    <lineage>
        <taxon>Bacteria</taxon>
        <taxon>Pseudomonadati</taxon>
        <taxon>Bacteroidota</taxon>
        <taxon>Cytophagia</taxon>
        <taxon>Cytophagales</taxon>
        <taxon>Hymenobacteraceae</taxon>
        <taxon>Adhaeribacter</taxon>
    </lineage>
</organism>
<gene>
    <name evidence="1" type="ORF">AAE02nite_42190</name>
</gene>
<dbReference type="Pfam" id="PF14281">
    <property type="entry name" value="PDDEXK_4"/>
    <property type="match status" value="1"/>
</dbReference>
<reference evidence="1 2" key="1">
    <citation type="submission" date="2019-07" db="EMBL/GenBank/DDBJ databases">
        <title>Whole genome shotgun sequence of Adhaeribacter aerolatus NBRC 106133.</title>
        <authorList>
            <person name="Hosoyama A."/>
            <person name="Uohara A."/>
            <person name="Ohji S."/>
            <person name="Ichikawa N."/>
        </authorList>
    </citation>
    <scope>NUCLEOTIDE SEQUENCE [LARGE SCALE GENOMIC DNA]</scope>
    <source>
        <strain evidence="1 2">NBRC 106133</strain>
    </source>
</reference>
<dbReference type="EMBL" id="BJYS01000040">
    <property type="protein sequence ID" value="GEO06555.1"/>
    <property type="molecule type" value="Genomic_DNA"/>
</dbReference>
<proteinExistence type="predicted"/>
<evidence type="ECO:0000313" key="1">
    <source>
        <dbReference type="EMBL" id="GEO06555.1"/>
    </source>
</evidence>